<dbReference type="InterPro" id="IPR038085">
    <property type="entry name" value="Rnp2-like_sf"/>
</dbReference>
<dbReference type="GO" id="GO:0005730">
    <property type="term" value="C:nucleolus"/>
    <property type="evidence" value="ECO:0007669"/>
    <property type="project" value="TreeGrafter"/>
</dbReference>
<dbReference type="RefSeq" id="XP_041156344.1">
    <property type="nucleotide sequence ID" value="XM_041311714.1"/>
</dbReference>
<evidence type="ECO:0000256" key="2">
    <source>
        <dbReference type="ARBA" id="ARBA00010800"/>
    </source>
</evidence>
<organism evidence="6 7">
    <name type="scientific">Suillus plorans</name>
    <dbReference type="NCBI Taxonomy" id="116603"/>
    <lineage>
        <taxon>Eukaryota</taxon>
        <taxon>Fungi</taxon>
        <taxon>Dikarya</taxon>
        <taxon>Basidiomycota</taxon>
        <taxon>Agaricomycotina</taxon>
        <taxon>Agaricomycetes</taxon>
        <taxon>Agaricomycetidae</taxon>
        <taxon>Boletales</taxon>
        <taxon>Suillineae</taxon>
        <taxon>Suillaceae</taxon>
        <taxon>Suillus</taxon>
    </lineage>
</organism>
<dbReference type="GO" id="GO:0000172">
    <property type="term" value="C:ribonuclease MRP complex"/>
    <property type="evidence" value="ECO:0007669"/>
    <property type="project" value="TreeGrafter"/>
</dbReference>
<comment type="subcellular location">
    <subcellularLocation>
        <location evidence="1">Nucleus</location>
    </subcellularLocation>
</comment>
<dbReference type="InterPro" id="IPR002759">
    <property type="entry name" value="Pop5/Rpp14/Rnp2-like"/>
</dbReference>
<evidence type="ECO:0000313" key="6">
    <source>
        <dbReference type="EMBL" id="KAG1789242.1"/>
    </source>
</evidence>
<dbReference type="AlphaFoldDB" id="A0A9P7AIT6"/>
<protein>
    <recommendedName>
        <fullName evidence="5">Ribonuclease P/MRP protein subunit POP5</fullName>
        <ecNumber evidence="5">3.1.26.5</ecNumber>
    </recommendedName>
</protein>
<accession>A0A9P7AIT6</accession>
<keyword evidence="4" id="KW-0539">Nucleus</keyword>
<dbReference type="OrthoDB" id="24745at2759"/>
<gene>
    <name evidence="6" type="ORF">HD556DRAFT_814305</name>
</gene>
<dbReference type="Pfam" id="PF01900">
    <property type="entry name" value="RNase_P_Rpp14"/>
    <property type="match status" value="1"/>
</dbReference>
<evidence type="ECO:0000256" key="3">
    <source>
        <dbReference type="ARBA" id="ARBA00022694"/>
    </source>
</evidence>
<dbReference type="GO" id="GO:0033204">
    <property type="term" value="F:ribonuclease P RNA binding"/>
    <property type="evidence" value="ECO:0007669"/>
    <property type="project" value="InterPro"/>
</dbReference>
<dbReference type="PANTHER" id="PTHR15441:SF2">
    <property type="entry name" value="RIBONUCLEASE P_MRP PROTEIN SUBUNIT POP5"/>
    <property type="match status" value="1"/>
</dbReference>
<dbReference type="GeneID" id="64605478"/>
<evidence type="ECO:0000256" key="5">
    <source>
        <dbReference type="PIRNR" id="PIRNR023803"/>
    </source>
</evidence>
<comment type="caution">
    <text evidence="6">The sequence shown here is derived from an EMBL/GenBank/DDBJ whole genome shotgun (WGS) entry which is preliminary data.</text>
</comment>
<sequence>MVRFKNRWLLVEFVDTSTVDASAEKESLSTRPLDGRLIYNALRDSVVTNFGDTGWGAVGMSLNVKYFSPLTNLCIIRVARDQHRIAWGAVTLLTSIHDVRVIPRVVHVSGTIKHTQLSAIAHNREVIARFRTKLKNTAFHHDSYDDYLARSTREIEALHD</sequence>
<dbReference type="Proteomes" id="UP000719766">
    <property type="component" value="Unassembled WGS sequence"/>
</dbReference>
<reference evidence="6" key="1">
    <citation type="journal article" date="2020" name="New Phytol.">
        <title>Comparative genomics reveals dynamic genome evolution in host specialist ectomycorrhizal fungi.</title>
        <authorList>
            <person name="Lofgren L.A."/>
            <person name="Nguyen N.H."/>
            <person name="Vilgalys R."/>
            <person name="Ruytinx J."/>
            <person name="Liao H.L."/>
            <person name="Branco S."/>
            <person name="Kuo A."/>
            <person name="LaButti K."/>
            <person name="Lipzen A."/>
            <person name="Andreopoulos W."/>
            <person name="Pangilinan J."/>
            <person name="Riley R."/>
            <person name="Hundley H."/>
            <person name="Na H."/>
            <person name="Barry K."/>
            <person name="Grigoriev I.V."/>
            <person name="Stajich J.E."/>
            <person name="Kennedy P.G."/>
        </authorList>
    </citation>
    <scope>NUCLEOTIDE SEQUENCE</scope>
    <source>
        <strain evidence="6">S12</strain>
    </source>
</reference>
<evidence type="ECO:0000256" key="4">
    <source>
        <dbReference type="ARBA" id="ARBA00023242"/>
    </source>
</evidence>
<keyword evidence="7" id="KW-1185">Reference proteome</keyword>
<comment type="function">
    <text evidence="5">Component of ribonuclease P, a protein complex that generates mature tRNA molecules by cleaving their 5'-ends.</text>
</comment>
<dbReference type="GO" id="GO:0004526">
    <property type="term" value="F:ribonuclease P activity"/>
    <property type="evidence" value="ECO:0007669"/>
    <property type="project" value="UniProtKB-EC"/>
</dbReference>
<dbReference type="EMBL" id="JABBWE010000060">
    <property type="protein sequence ID" value="KAG1789242.1"/>
    <property type="molecule type" value="Genomic_DNA"/>
</dbReference>
<dbReference type="SUPFAM" id="SSF160350">
    <property type="entry name" value="Rnp2-like"/>
    <property type="match status" value="1"/>
</dbReference>
<dbReference type="PIRSF" id="PIRSF023803">
    <property type="entry name" value="Ribonuclease_P_prd"/>
    <property type="match status" value="1"/>
</dbReference>
<name>A0A9P7AIT6_9AGAM</name>
<dbReference type="PANTHER" id="PTHR15441">
    <property type="entry name" value="RIBONUCLEASE P PROTEIN SUBUNIT P14"/>
    <property type="match status" value="1"/>
</dbReference>
<keyword evidence="3 5" id="KW-0819">tRNA processing</keyword>
<dbReference type="GO" id="GO:0001682">
    <property type="term" value="P:tRNA 5'-leader removal"/>
    <property type="evidence" value="ECO:0007669"/>
    <property type="project" value="InterPro"/>
</dbReference>
<comment type="similarity">
    <text evidence="2 5">Belongs to the eukaryotic/archaeal RNase P protein component 2 family.</text>
</comment>
<evidence type="ECO:0000313" key="7">
    <source>
        <dbReference type="Proteomes" id="UP000719766"/>
    </source>
</evidence>
<proteinExistence type="inferred from homology"/>
<comment type="catalytic activity">
    <reaction evidence="5">
        <text>Endonucleolytic cleavage of RNA, removing 5'-extranucleotides from tRNA precursor.</text>
        <dbReference type="EC" id="3.1.26.5"/>
    </reaction>
</comment>
<dbReference type="InterPro" id="IPR016819">
    <property type="entry name" value="RNase_P/MRP_POP5"/>
</dbReference>
<dbReference type="Gene3D" id="3.30.70.3250">
    <property type="entry name" value="Ribonuclease P, Pop5 subunit"/>
    <property type="match status" value="1"/>
</dbReference>
<dbReference type="GO" id="GO:0030681">
    <property type="term" value="C:multimeric ribonuclease P complex"/>
    <property type="evidence" value="ECO:0007669"/>
    <property type="project" value="TreeGrafter"/>
</dbReference>
<dbReference type="EC" id="3.1.26.5" evidence="5"/>
<evidence type="ECO:0000256" key="1">
    <source>
        <dbReference type="ARBA" id="ARBA00004123"/>
    </source>
</evidence>